<evidence type="ECO:0000313" key="6">
    <source>
        <dbReference type="Proteomes" id="UP000230069"/>
    </source>
</evidence>
<dbReference type="PANTHER" id="PTHR11926">
    <property type="entry name" value="GLUCOSYL/GLUCURONOSYL TRANSFERASES"/>
    <property type="match status" value="1"/>
</dbReference>
<evidence type="ECO:0000313" key="5">
    <source>
        <dbReference type="EMBL" id="PIA50829.1"/>
    </source>
</evidence>
<dbReference type="PANTHER" id="PTHR11926:SF1498">
    <property type="entry name" value="GLYCOSYLTRANSFERASE"/>
    <property type="match status" value="1"/>
</dbReference>
<dbReference type="FunFam" id="3.40.50.2000:FF:000027">
    <property type="entry name" value="Glycosyltransferase"/>
    <property type="match status" value="1"/>
</dbReference>
<sequence length="477" mass="53280">METFLMAKKPHAVCIPLPFQSHINVMLKLAKVLHCKGFHITFVNTEFNHERVLITRGPDSLNGLRDFCFRTIPDGLPPCDINFPQDILSLIDSITKNGLVLVRNLITQLNEESSTSLVVPQVSCIVSDSFMSCAVEAAGIPCSRRQISSLKLILLFFFCHYLLVCIIDMSNLTNEDLNMSINFIRGVTDIRLKDLPSFFWDGNQDVHNIMSQGALNSSKASAIILNTFDALESKVLDAIGSLLPPIYTIGPLQLLEKQIPNNELTSFGSNLLKEHTDCLEWLDSKKPNSVVYVNFGSTTVMTKDQLVEFAWGLANSKHTFLWVIRPALVIGEAAILPPEFTKETEDRGMISGWCPQEKVLCHSSIAGFLTHCGWNSIMDTICGGVPIIGWPFFSDQQTNCWSASVHWGIGTEIDKNVKRDEVEGLVRNLMEGQKGKDMKRKMLEWKKSAEESTKPGGSSYANLEKVIKDVLLQKKLD</sequence>
<proteinExistence type="inferred from homology"/>
<evidence type="ECO:0000256" key="4">
    <source>
        <dbReference type="RuleBase" id="RU362057"/>
    </source>
</evidence>
<dbReference type="EC" id="2.4.1.-" evidence="4"/>
<dbReference type="InParanoid" id="A0A2G5E510"/>
<keyword evidence="6" id="KW-1185">Reference proteome</keyword>
<dbReference type="AlphaFoldDB" id="A0A2G5E510"/>
<dbReference type="Pfam" id="PF00201">
    <property type="entry name" value="UDPGT"/>
    <property type="match status" value="1"/>
</dbReference>
<dbReference type="GO" id="GO:0080044">
    <property type="term" value="F:quercetin 7-O-glucosyltransferase activity"/>
    <property type="evidence" value="ECO:0007669"/>
    <property type="project" value="TreeGrafter"/>
</dbReference>
<dbReference type="CDD" id="cd03784">
    <property type="entry name" value="GT1_Gtf-like"/>
    <property type="match status" value="1"/>
</dbReference>
<evidence type="ECO:0000256" key="2">
    <source>
        <dbReference type="ARBA" id="ARBA00022679"/>
    </source>
</evidence>
<evidence type="ECO:0000256" key="3">
    <source>
        <dbReference type="RuleBase" id="RU003718"/>
    </source>
</evidence>
<gene>
    <name evidence="5" type="ORF">AQUCO_01200237v1</name>
</gene>
<keyword evidence="3" id="KW-0328">Glycosyltransferase</keyword>
<dbReference type="Gene3D" id="3.40.50.2000">
    <property type="entry name" value="Glycogen Phosphorylase B"/>
    <property type="match status" value="2"/>
</dbReference>
<dbReference type="EMBL" id="KZ305029">
    <property type="protein sequence ID" value="PIA50829.1"/>
    <property type="molecule type" value="Genomic_DNA"/>
</dbReference>
<dbReference type="InterPro" id="IPR035595">
    <property type="entry name" value="UDP_glycos_trans_CS"/>
</dbReference>
<protein>
    <recommendedName>
        <fullName evidence="4">Glycosyltransferase</fullName>
        <ecNumber evidence="4">2.4.1.-</ecNumber>
    </recommendedName>
</protein>
<dbReference type="PROSITE" id="PS00375">
    <property type="entry name" value="UDPGT"/>
    <property type="match status" value="1"/>
</dbReference>
<dbReference type="OrthoDB" id="550202at2759"/>
<dbReference type="GO" id="GO:0080043">
    <property type="term" value="F:quercetin 3-O-glucosyltransferase activity"/>
    <property type="evidence" value="ECO:0007669"/>
    <property type="project" value="TreeGrafter"/>
</dbReference>
<dbReference type="InterPro" id="IPR002213">
    <property type="entry name" value="UDP_glucos_trans"/>
</dbReference>
<comment type="similarity">
    <text evidence="1 3">Belongs to the UDP-glycosyltransferase family.</text>
</comment>
<keyword evidence="2 3" id="KW-0808">Transferase</keyword>
<dbReference type="Proteomes" id="UP000230069">
    <property type="component" value="Unassembled WGS sequence"/>
</dbReference>
<name>A0A2G5E510_AQUCA</name>
<reference evidence="5 6" key="1">
    <citation type="submission" date="2017-09" db="EMBL/GenBank/DDBJ databases">
        <title>WGS assembly of Aquilegia coerulea Goldsmith.</title>
        <authorList>
            <person name="Hodges S."/>
            <person name="Kramer E."/>
            <person name="Nordborg M."/>
            <person name="Tomkins J."/>
            <person name="Borevitz J."/>
            <person name="Derieg N."/>
            <person name="Yan J."/>
            <person name="Mihaltcheva S."/>
            <person name="Hayes R.D."/>
            <person name="Rokhsar D."/>
        </authorList>
    </citation>
    <scope>NUCLEOTIDE SEQUENCE [LARGE SCALE GENOMIC DNA]</scope>
    <source>
        <strain evidence="6">cv. Goldsmith</strain>
    </source>
</reference>
<evidence type="ECO:0000256" key="1">
    <source>
        <dbReference type="ARBA" id="ARBA00009995"/>
    </source>
</evidence>
<accession>A0A2G5E510</accession>
<organism evidence="5 6">
    <name type="scientific">Aquilegia coerulea</name>
    <name type="common">Rocky mountain columbine</name>
    <dbReference type="NCBI Taxonomy" id="218851"/>
    <lineage>
        <taxon>Eukaryota</taxon>
        <taxon>Viridiplantae</taxon>
        <taxon>Streptophyta</taxon>
        <taxon>Embryophyta</taxon>
        <taxon>Tracheophyta</taxon>
        <taxon>Spermatophyta</taxon>
        <taxon>Magnoliopsida</taxon>
        <taxon>Ranunculales</taxon>
        <taxon>Ranunculaceae</taxon>
        <taxon>Thalictroideae</taxon>
        <taxon>Aquilegia</taxon>
    </lineage>
</organism>
<dbReference type="SUPFAM" id="SSF53756">
    <property type="entry name" value="UDP-Glycosyltransferase/glycogen phosphorylase"/>
    <property type="match status" value="1"/>
</dbReference>